<accession>A0ABR1ZX34</accession>
<dbReference type="PROSITE" id="PS00107">
    <property type="entry name" value="PROTEIN_KINASE_ATP"/>
    <property type="match status" value="1"/>
</dbReference>
<keyword evidence="2 5" id="KW-0547">Nucleotide-binding</keyword>
<evidence type="ECO:0000313" key="11">
    <source>
        <dbReference type="Proteomes" id="UP001396334"/>
    </source>
</evidence>
<dbReference type="InterPro" id="IPR017441">
    <property type="entry name" value="Protein_kinase_ATP_BS"/>
</dbReference>
<dbReference type="InterPro" id="IPR000719">
    <property type="entry name" value="Prot_kinase_dom"/>
</dbReference>
<proteinExistence type="predicted"/>
<evidence type="ECO:0000259" key="9">
    <source>
        <dbReference type="PROSITE" id="PS50011"/>
    </source>
</evidence>
<feature type="signal peptide" evidence="8">
    <location>
        <begin position="1"/>
        <end position="26"/>
    </location>
</feature>
<feature type="region of interest" description="Disordered" evidence="6">
    <location>
        <begin position="418"/>
        <end position="460"/>
    </location>
</feature>
<keyword evidence="7" id="KW-1133">Transmembrane helix</keyword>
<dbReference type="SMART" id="SM00220">
    <property type="entry name" value="S_TKc"/>
    <property type="match status" value="1"/>
</dbReference>
<dbReference type="PROSITE" id="PS50011">
    <property type="entry name" value="PROTEIN_KINASE_DOM"/>
    <property type="match status" value="1"/>
</dbReference>
<evidence type="ECO:0000256" key="5">
    <source>
        <dbReference type="PROSITE-ProRule" id="PRU10141"/>
    </source>
</evidence>
<dbReference type="EMBL" id="JBBPBN010000510">
    <property type="protein sequence ID" value="KAK8485272.1"/>
    <property type="molecule type" value="Genomic_DNA"/>
</dbReference>
<dbReference type="CDD" id="cd14066">
    <property type="entry name" value="STKc_IRAK"/>
    <property type="match status" value="1"/>
</dbReference>
<keyword evidence="11" id="KW-1185">Reference proteome</keyword>
<dbReference type="Gene3D" id="2.130.10.30">
    <property type="entry name" value="Regulator of chromosome condensation 1/beta-lactamase-inhibitor protein II"/>
    <property type="match status" value="1"/>
</dbReference>
<feature type="chain" id="PRO_5047089525" description="Protein kinase domain-containing protein" evidence="8">
    <location>
        <begin position="27"/>
        <end position="788"/>
    </location>
</feature>
<gene>
    <name evidence="10" type="ORF">V6N11_070875</name>
</gene>
<dbReference type="Gene3D" id="3.30.200.20">
    <property type="entry name" value="Phosphorylase Kinase, domain 1"/>
    <property type="match status" value="1"/>
</dbReference>
<evidence type="ECO:0000313" key="10">
    <source>
        <dbReference type="EMBL" id="KAK8485272.1"/>
    </source>
</evidence>
<keyword evidence="7" id="KW-0812">Transmembrane</keyword>
<dbReference type="Pfam" id="PF00069">
    <property type="entry name" value="Pkinase"/>
    <property type="match status" value="1"/>
</dbReference>
<keyword evidence="3" id="KW-0418">Kinase</keyword>
<evidence type="ECO:0000256" key="3">
    <source>
        <dbReference type="ARBA" id="ARBA00022777"/>
    </source>
</evidence>
<keyword evidence="1" id="KW-0808">Transferase</keyword>
<feature type="transmembrane region" description="Helical" evidence="7">
    <location>
        <begin position="29"/>
        <end position="48"/>
    </location>
</feature>
<dbReference type="PANTHER" id="PTHR46146">
    <property type="entry name" value="SERINE/THREONINE-PROTEIN KINASE-LIKE PROTEIN CCR4"/>
    <property type="match status" value="1"/>
</dbReference>
<dbReference type="SUPFAM" id="SSF50985">
    <property type="entry name" value="RCC1/BLIP-II"/>
    <property type="match status" value="1"/>
</dbReference>
<dbReference type="SUPFAM" id="SSF56112">
    <property type="entry name" value="Protein kinase-like (PK-like)"/>
    <property type="match status" value="1"/>
</dbReference>
<feature type="domain" description="Protein kinase" evidence="9">
    <location>
        <begin position="478"/>
        <end position="768"/>
    </location>
</feature>
<dbReference type="PANTHER" id="PTHR46146:SF3">
    <property type="entry name" value="SERINE_THREONINE-PROTEIN KINASE-LIKE PROTEIN CCR3-RELATED"/>
    <property type="match status" value="1"/>
</dbReference>
<comment type="caution">
    <text evidence="10">The sequence shown here is derived from an EMBL/GenBank/DDBJ whole genome shotgun (WGS) entry which is preliminary data.</text>
</comment>
<dbReference type="InterPro" id="IPR009091">
    <property type="entry name" value="RCC1/BLIP-II"/>
</dbReference>
<keyword evidence="8" id="KW-0732">Signal</keyword>
<evidence type="ECO:0000256" key="4">
    <source>
        <dbReference type="ARBA" id="ARBA00022840"/>
    </source>
</evidence>
<name>A0ABR1ZX34_9ROSI</name>
<evidence type="ECO:0000256" key="7">
    <source>
        <dbReference type="SAM" id="Phobius"/>
    </source>
</evidence>
<keyword evidence="4 5" id="KW-0067">ATP-binding</keyword>
<dbReference type="Proteomes" id="UP001396334">
    <property type="component" value="Unassembled WGS sequence"/>
</dbReference>
<evidence type="ECO:0000256" key="6">
    <source>
        <dbReference type="SAM" id="MobiDB-lite"/>
    </source>
</evidence>
<feature type="transmembrane region" description="Helical" evidence="7">
    <location>
        <begin position="377"/>
        <end position="403"/>
    </location>
</feature>
<dbReference type="Gene3D" id="1.10.510.10">
    <property type="entry name" value="Transferase(Phosphotransferase) domain 1"/>
    <property type="match status" value="1"/>
</dbReference>
<evidence type="ECO:0000256" key="1">
    <source>
        <dbReference type="ARBA" id="ARBA00022679"/>
    </source>
</evidence>
<evidence type="ECO:0000256" key="8">
    <source>
        <dbReference type="SAM" id="SignalP"/>
    </source>
</evidence>
<evidence type="ECO:0000256" key="2">
    <source>
        <dbReference type="ARBA" id="ARBA00022741"/>
    </source>
</evidence>
<reference evidence="10 11" key="1">
    <citation type="journal article" date="2024" name="G3 (Bethesda)">
        <title>Genome assembly of Hibiscus sabdariffa L. provides insights into metabolisms of medicinal natural products.</title>
        <authorList>
            <person name="Kim T."/>
        </authorList>
    </citation>
    <scope>NUCLEOTIDE SEQUENCE [LARGE SCALE GENOMIC DNA]</scope>
    <source>
        <strain evidence="10">TK-2024</strain>
        <tissue evidence="10">Old leaves</tissue>
    </source>
</reference>
<keyword evidence="7" id="KW-0472">Membrane</keyword>
<dbReference type="InterPro" id="IPR008271">
    <property type="entry name" value="Ser/Thr_kinase_AS"/>
</dbReference>
<dbReference type="InterPro" id="IPR011009">
    <property type="entry name" value="Kinase-like_dom_sf"/>
</dbReference>
<organism evidence="10 11">
    <name type="scientific">Hibiscus sabdariffa</name>
    <name type="common">roselle</name>
    <dbReference type="NCBI Taxonomy" id="183260"/>
    <lineage>
        <taxon>Eukaryota</taxon>
        <taxon>Viridiplantae</taxon>
        <taxon>Streptophyta</taxon>
        <taxon>Embryophyta</taxon>
        <taxon>Tracheophyta</taxon>
        <taxon>Spermatophyta</taxon>
        <taxon>Magnoliopsida</taxon>
        <taxon>eudicotyledons</taxon>
        <taxon>Gunneridae</taxon>
        <taxon>Pentapetalae</taxon>
        <taxon>rosids</taxon>
        <taxon>malvids</taxon>
        <taxon>Malvales</taxon>
        <taxon>Malvaceae</taxon>
        <taxon>Malvoideae</taxon>
        <taxon>Hibiscus</taxon>
    </lineage>
</organism>
<protein>
    <recommendedName>
        <fullName evidence="9">Protein kinase domain-containing protein</fullName>
    </recommendedName>
</protein>
<sequence>MMKLLFPLLFAVNYLAVLSFPPLTHALGSGLTLAIAYGTATVCAIVAAEPTQRIICYSAGEFNTSAVKILPNVSYSTVAGGRTNVCALRSGGYSLLCWETNTPNYPVKRLYINDTTFLQSLSIGDERICATTTNASQPVACWRPDGNNGGALPDRKYTMGKITSGSGFSCGIVLSENNKVTCWGSNTVSKDIERQFGNMSMANIEAGVSHVCGVNSVGELVCKGNNTTGQLNVPLNKGLSFASGLALGDGFSCGIRISNGTVVCWGSMNESAIEEIEFESIVAGLNFTCGLTTVNLSIVCWGPGWPRNNGLNPNPNLPILPGPCIQSSCNECGSYPQSNSLCSGSGNICKPCFNFTLPSLVAPLPEFSRSRESRRGLLAFAIVGSVGAFMGICSVIYCLWTGVCFGKKKVHNSVQPMITQAGSNGGPGSNNSPPLRSLTIRRPSPRAMMRQRSGTSSKHADKAEEFSLAELAAATNGFSLENKIGAGSFGVVYRGKLLDGREVAIKRGETGSKTKKYQEKETAFDSELAFLSRLHHKHLVSLVGYCEEMDERLLVYEYMKNGALYDHLHDKNNVEKTSSLLNSWKMRIKIALDAARGIEYLHNYAVPPIIHRDIKSSNILIDLNWTARVSDFGLSMMGPESAQDYRPMKAVGTVGYIDPEHYSLNVLTTKSDVYGLGVVMLELLTGKRAIFKNGDENGGTPTSLVDFAVPAIIGGEVVKVLDPRVGPPALNEAEAVELMAYTAMHCVNLEGKDRPTIGDIVSNLERALNVCDGSHGSISSSAFSIVSE</sequence>
<dbReference type="PROSITE" id="PS00108">
    <property type="entry name" value="PROTEIN_KINASE_ST"/>
    <property type="match status" value="1"/>
</dbReference>
<feature type="binding site" evidence="5">
    <location>
        <position position="506"/>
    </location>
    <ligand>
        <name>ATP</name>
        <dbReference type="ChEBI" id="CHEBI:30616"/>
    </ligand>
</feature>